<reference evidence="5" key="1">
    <citation type="submission" date="2017-01" db="EMBL/GenBank/DDBJ databases">
        <title>A deep insight into the sialotranscriptome of adult male and female Cluex tarsalis mosquitoes.</title>
        <authorList>
            <person name="Ribeiro J.M."/>
            <person name="Moreira F."/>
            <person name="Bernard K.A."/>
            <person name="Calvo E."/>
        </authorList>
    </citation>
    <scope>NUCLEOTIDE SEQUENCE</scope>
    <source>
        <strain evidence="5">Kern County</strain>
        <tissue evidence="5">Salivary glands</tissue>
    </source>
</reference>
<name>A0A1Q3EVT4_CULTA</name>
<dbReference type="GO" id="GO:0007076">
    <property type="term" value="P:mitotic chromosome condensation"/>
    <property type="evidence" value="ECO:0007669"/>
    <property type="project" value="UniProtKB-ARBA"/>
</dbReference>
<protein>
    <submittedName>
        <fullName evidence="5">Putative histone rna hairpin-binding protein</fullName>
    </submittedName>
</protein>
<dbReference type="GO" id="GO:0071207">
    <property type="term" value="F:histone pre-mRNA stem-loop binding"/>
    <property type="evidence" value="ECO:0007669"/>
    <property type="project" value="TreeGrafter"/>
</dbReference>
<dbReference type="InterPro" id="IPR026502">
    <property type="entry name" value="SLBP1/SLBP2"/>
</dbReference>
<dbReference type="FunFam" id="1.10.8.1120:FF:000001">
    <property type="entry name" value="Histone RNA hairpin-binding protein-like"/>
    <property type="match status" value="1"/>
</dbReference>
<dbReference type="GO" id="GO:0006398">
    <property type="term" value="P:mRNA 3'-end processing by stem-loop binding and cleavage"/>
    <property type="evidence" value="ECO:0007669"/>
    <property type="project" value="TreeGrafter"/>
</dbReference>
<comment type="similarity">
    <text evidence="1">Belongs to the SLBP family.</text>
</comment>
<feature type="region of interest" description="Disordered" evidence="3">
    <location>
        <begin position="237"/>
        <end position="258"/>
    </location>
</feature>
<feature type="region of interest" description="Disordered" evidence="3">
    <location>
        <begin position="20"/>
        <end position="121"/>
    </location>
</feature>
<feature type="region of interest" description="Disordered" evidence="3">
    <location>
        <begin position="143"/>
        <end position="209"/>
    </location>
</feature>
<dbReference type="GO" id="GO:0071204">
    <property type="term" value="C:histone pre-mRNA 3'end processing complex"/>
    <property type="evidence" value="ECO:0007669"/>
    <property type="project" value="TreeGrafter"/>
</dbReference>
<dbReference type="GO" id="GO:0003729">
    <property type="term" value="F:mRNA binding"/>
    <property type="evidence" value="ECO:0007669"/>
    <property type="project" value="InterPro"/>
</dbReference>
<feature type="compositionally biased region" description="Polar residues" evidence="3">
    <location>
        <begin position="92"/>
        <end position="117"/>
    </location>
</feature>
<keyword evidence="2" id="KW-0694">RNA-binding</keyword>
<dbReference type="Pfam" id="PF15247">
    <property type="entry name" value="SLBP_RNA_bind"/>
    <property type="match status" value="1"/>
</dbReference>
<organism evidence="5">
    <name type="scientific">Culex tarsalis</name>
    <name type="common">Encephalitis mosquito</name>
    <dbReference type="NCBI Taxonomy" id="7177"/>
    <lineage>
        <taxon>Eukaryota</taxon>
        <taxon>Metazoa</taxon>
        <taxon>Ecdysozoa</taxon>
        <taxon>Arthropoda</taxon>
        <taxon>Hexapoda</taxon>
        <taxon>Insecta</taxon>
        <taxon>Pterygota</taxon>
        <taxon>Neoptera</taxon>
        <taxon>Endopterygota</taxon>
        <taxon>Diptera</taxon>
        <taxon>Nematocera</taxon>
        <taxon>Culicoidea</taxon>
        <taxon>Culicidae</taxon>
        <taxon>Culicinae</taxon>
        <taxon>Culicini</taxon>
        <taxon>Culex</taxon>
        <taxon>Culex</taxon>
    </lineage>
</organism>
<dbReference type="Gene3D" id="1.10.8.1120">
    <property type="entry name" value="Histone RNA hairpin-binding protein RNA-binding domain"/>
    <property type="match status" value="1"/>
</dbReference>
<dbReference type="InterPro" id="IPR038294">
    <property type="entry name" value="SLBP_RNA_bind_sf"/>
</dbReference>
<dbReference type="EMBL" id="GFDL01015626">
    <property type="protein sequence ID" value="JAV19419.1"/>
    <property type="molecule type" value="Transcribed_RNA"/>
</dbReference>
<evidence type="ECO:0000256" key="1">
    <source>
        <dbReference type="ARBA" id="ARBA00006151"/>
    </source>
</evidence>
<evidence type="ECO:0000256" key="2">
    <source>
        <dbReference type="ARBA" id="ARBA00022884"/>
    </source>
</evidence>
<dbReference type="PANTHER" id="PTHR17408">
    <property type="entry name" value="HISTONE RNA HAIRPIN-BINDING PROTEIN"/>
    <property type="match status" value="1"/>
</dbReference>
<feature type="compositionally biased region" description="Basic and acidic residues" evidence="3">
    <location>
        <begin position="179"/>
        <end position="194"/>
    </location>
</feature>
<proteinExistence type="inferred from homology"/>
<dbReference type="AlphaFoldDB" id="A0A1Q3EVT4"/>
<dbReference type="GO" id="GO:0051028">
    <property type="term" value="P:mRNA transport"/>
    <property type="evidence" value="ECO:0007669"/>
    <property type="project" value="TreeGrafter"/>
</dbReference>
<feature type="domain" description="Histone RNA hairpin-binding protein RNA-binding" evidence="4">
    <location>
        <begin position="215"/>
        <end position="280"/>
    </location>
</feature>
<feature type="compositionally biased region" description="Basic and acidic residues" evidence="3">
    <location>
        <begin position="240"/>
        <end position="251"/>
    </location>
</feature>
<sequence>MSFCDMVVGVHRVDKASLTELSKQATIKKETIEPSEEDNSGGGNKQQSKPSESSSSSSGGTSGTGVERQPLCWAEQVFKEEEEEKEDKLRVKSSTDMQNNSDSRMSVDESSNTSGNRQIEIDILDSANVQKYEKLVRCDMIKSPFKRRLSGDGDEGDEDERDVKGGGVDLMLQHKKSKTHEDDHGRERFRRESTDSGDGSSQSSRRPIEYEKDIEILVRRQKQIDYGKNTLGYENYLRQVPKEQRTKEHPKTPPKHIKYSRRAWDGLVRVWRKKLHCFDPDSRPDNNDAAAADDN</sequence>
<dbReference type="PANTHER" id="PTHR17408:SF0">
    <property type="entry name" value="HISTONE RNA HAIRPIN-BINDING PROTEIN"/>
    <property type="match status" value="1"/>
</dbReference>
<dbReference type="InterPro" id="IPR029344">
    <property type="entry name" value="SLBP_RNA_bind"/>
</dbReference>
<dbReference type="GO" id="GO:0005737">
    <property type="term" value="C:cytoplasm"/>
    <property type="evidence" value="ECO:0007669"/>
    <property type="project" value="TreeGrafter"/>
</dbReference>
<evidence type="ECO:0000313" key="5">
    <source>
        <dbReference type="EMBL" id="JAV19419.1"/>
    </source>
</evidence>
<evidence type="ECO:0000259" key="4">
    <source>
        <dbReference type="Pfam" id="PF15247"/>
    </source>
</evidence>
<accession>A0A1Q3EVT4</accession>
<evidence type="ECO:0000256" key="3">
    <source>
        <dbReference type="SAM" id="MobiDB-lite"/>
    </source>
</evidence>